<dbReference type="RefSeq" id="WP_136830373.1">
    <property type="nucleotide sequence ID" value="NZ_SWBM01000001.1"/>
</dbReference>
<dbReference type="InterPro" id="IPR036390">
    <property type="entry name" value="WH_DNA-bd_sf"/>
</dbReference>
<evidence type="ECO:0000259" key="4">
    <source>
        <dbReference type="PROSITE" id="PS50949"/>
    </source>
</evidence>
<dbReference type="InterPro" id="IPR011711">
    <property type="entry name" value="GntR_C"/>
</dbReference>
<dbReference type="GO" id="GO:0003700">
    <property type="term" value="F:DNA-binding transcription factor activity"/>
    <property type="evidence" value="ECO:0007669"/>
    <property type="project" value="InterPro"/>
</dbReference>
<dbReference type="SUPFAM" id="SSF48008">
    <property type="entry name" value="GntR ligand-binding domain-like"/>
    <property type="match status" value="1"/>
</dbReference>
<dbReference type="SMART" id="SM00345">
    <property type="entry name" value="HTH_GNTR"/>
    <property type="match status" value="1"/>
</dbReference>
<dbReference type="Gene3D" id="1.10.10.10">
    <property type="entry name" value="Winged helix-like DNA-binding domain superfamily/Winged helix DNA-binding domain"/>
    <property type="match status" value="1"/>
</dbReference>
<protein>
    <submittedName>
        <fullName evidence="5">GntR family transcriptional regulator</fullName>
    </submittedName>
</protein>
<dbReference type="InterPro" id="IPR000524">
    <property type="entry name" value="Tscrpt_reg_HTH_GntR"/>
</dbReference>
<dbReference type="Pfam" id="PF07729">
    <property type="entry name" value="FCD"/>
    <property type="match status" value="1"/>
</dbReference>
<dbReference type="PANTHER" id="PTHR43537">
    <property type="entry name" value="TRANSCRIPTIONAL REGULATOR, GNTR FAMILY"/>
    <property type="match status" value="1"/>
</dbReference>
<gene>
    <name evidence="5" type="ORF">FA727_07965</name>
</gene>
<dbReference type="OrthoDB" id="2592645at2"/>
<name>A0A4U1DA66_9BACI</name>
<keyword evidence="2" id="KW-0238">DNA-binding</keyword>
<reference evidence="5 6" key="1">
    <citation type="journal article" date="2011" name="J. Microbiol.">
        <title>Bacillus kyonggiensis sp. nov., isolated from soil of a lettuce field.</title>
        <authorList>
            <person name="Dong K."/>
            <person name="Lee S."/>
        </authorList>
    </citation>
    <scope>NUCLEOTIDE SEQUENCE [LARGE SCALE GENOMIC DNA]</scope>
    <source>
        <strain evidence="5 6">NB22</strain>
    </source>
</reference>
<dbReference type="CDD" id="cd07377">
    <property type="entry name" value="WHTH_GntR"/>
    <property type="match status" value="1"/>
</dbReference>
<evidence type="ECO:0000256" key="2">
    <source>
        <dbReference type="ARBA" id="ARBA00023125"/>
    </source>
</evidence>
<dbReference type="GO" id="GO:0003677">
    <property type="term" value="F:DNA binding"/>
    <property type="evidence" value="ECO:0007669"/>
    <property type="project" value="UniProtKB-KW"/>
</dbReference>
<dbReference type="InterPro" id="IPR008920">
    <property type="entry name" value="TF_FadR/GntR_C"/>
</dbReference>
<dbReference type="SMART" id="SM00895">
    <property type="entry name" value="FCD"/>
    <property type="match status" value="1"/>
</dbReference>
<organism evidence="5 6">
    <name type="scientific">Robertmurraya kyonggiensis</name>
    <dbReference type="NCBI Taxonomy" id="1037680"/>
    <lineage>
        <taxon>Bacteria</taxon>
        <taxon>Bacillati</taxon>
        <taxon>Bacillota</taxon>
        <taxon>Bacilli</taxon>
        <taxon>Bacillales</taxon>
        <taxon>Bacillaceae</taxon>
        <taxon>Robertmurraya</taxon>
    </lineage>
</organism>
<dbReference type="AlphaFoldDB" id="A0A4U1DA66"/>
<dbReference type="Pfam" id="PF00392">
    <property type="entry name" value="GntR"/>
    <property type="match status" value="1"/>
</dbReference>
<evidence type="ECO:0000313" key="6">
    <source>
        <dbReference type="Proteomes" id="UP000307756"/>
    </source>
</evidence>
<dbReference type="EMBL" id="SWBM01000001">
    <property type="protein sequence ID" value="TKC19465.1"/>
    <property type="molecule type" value="Genomic_DNA"/>
</dbReference>
<dbReference type="PANTHER" id="PTHR43537:SF24">
    <property type="entry name" value="GLUCONATE OPERON TRANSCRIPTIONAL REPRESSOR"/>
    <property type="match status" value="1"/>
</dbReference>
<keyword evidence="1" id="KW-0805">Transcription regulation</keyword>
<dbReference type="InterPro" id="IPR036388">
    <property type="entry name" value="WH-like_DNA-bd_sf"/>
</dbReference>
<dbReference type="Gene3D" id="1.20.120.530">
    <property type="entry name" value="GntR ligand-binding domain-like"/>
    <property type="match status" value="1"/>
</dbReference>
<dbReference type="PROSITE" id="PS50949">
    <property type="entry name" value="HTH_GNTR"/>
    <property type="match status" value="1"/>
</dbReference>
<sequence length="226" mass="26741">MDNYRLSEQDRATLQYRVTTKLREVILRGEFEDGERLVQEEWAEKLGVSRMPIREALKQLEVEGLVRIEPRRGAIVTPISVEDIEEIYQLRALLEGEAVEKSLPNLSKEHIEDLENICEQMKDLEVNEHSVAEFMRLNENFHKILYEGCTWRRIHGLIETLWKGIPPYTPSLLTNHLDESHQEHRLMLEYVKQNESEKLKEVVQKHILRTRDNLIKYVVKSKKQES</sequence>
<keyword evidence="3" id="KW-0804">Transcription</keyword>
<accession>A0A4U1DA66</accession>
<feature type="domain" description="HTH gntR-type" evidence="4">
    <location>
        <begin position="12"/>
        <end position="79"/>
    </location>
</feature>
<evidence type="ECO:0000313" key="5">
    <source>
        <dbReference type="EMBL" id="TKC19465.1"/>
    </source>
</evidence>
<evidence type="ECO:0000256" key="3">
    <source>
        <dbReference type="ARBA" id="ARBA00023163"/>
    </source>
</evidence>
<dbReference type="SUPFAM" id="SSF46785">
    <property type="entry name" value="Winged helix' DNA-binding domain"/>
    <property type="match status" value="1"/>
</dbReference>
<comment type="caution">
    <text evidence="5">The sequence shown here is derived from an EMBL/GenBank/DDBJ whole genome shotgun (WGS) entry which is preliminary data.</text>
</comment>
<keyword evidence="6" id="KW-1185">Reference proteome</keyword>
<dbReference type="Proteomes" id="UP000307756">
    <property type="component" value="Unassembled WGS sequence"/>
</dbReference>
<dbReference type="PRINTS" id="PR00035">
    <property type="entry name" value="HTHGNTR"/>
</dbReference>
<evidence type="ECO:0000256" key="1">
    <source>
        <dbReference type="ARBA" id="ARBA00023015"/>
    </source>
</evidence>
<proteinExistence type="predicted"/>